<organism evidence="1 2">
    <name type="scientific">Riccia sorocarpa</name>
    <dbReference type="NCBI Taxonomy" id="122646"/>
    <lineage>
        <taxon>Eukaryota</taxon>
        <taxon>Viridiplantae</taxon>
        <taxon>Streptophyta</taxon>
        <taxon>Embryophyta</taxon>
        <taxon>Marchantiophyta</taxon>
        <taxon>Marchantiopsida</taxon>
        <taxon>Marchantiidae</taxon>
        <taxon>Marchantiales</taxon>
        <taxon>Ricciaceae</taxon>
        <taxon>Riccia</taxon>
    </lineage>
</organism>
<keyword evidence="2" id="KW-1185">Reference proteome</keyword>
<comment type="caution">
    <text evidence="1">The sequence shown here is derived from an EMBL/GenBank/DDBJ whole genome shotgun (WGS) entry which is preliminary data.</text>
</comment>
<proteinExistence type="predicted"/>
<name>A0ABD3HJL5_9MARC</name>
<accession>A0ABD3HJL5</accession>
<sequence length="113" mass="12555">MRCFRNLRSLYNGGFSDLALDAFGVYQYGSAEGRVGKCFEWTPSESNGYFEGLKPPHVIAVRSYSDFTQQKETLAISTAPPDCPDLNLQCSQRKKKRVGGKGGCGEKDRYDEG</sequence>
<dbReference type="Proteomes" id="UP001633002">
    <property type="component" value="Unassembled WGS sequence"/>
</dbReference>
<gene>
    <name evidence="1" type="ORF">R1sor_016633</name>
</gene>
<dbReference type="AlphaFoldDB" id="A0ABD3HJL5"/>
<reference evidence="1 2" key="1">
    <citation type="submission" date="2024-09" db="EMBL/GenBank/DDBJ databases">
        <title>Chromosome-scale assembly of Riccia sorocarpa.</title>
        <authorList>
            <person name="Paukszto L."/>
        </authorList>
    </citation>
    <scope>NUCLEOTIDE SEQUENCE [LARGE SCALE GENOMIC DNA]</scope>
    <source>
        <strain evidence="1">LP-2024</strain>
        <tissue evidence="1">Aerial parts of the thallus</tissue>
    </source>
</reference>
<evidence type="ECO:0000313" key="1">
    <source>
        <dbReference type="EMBL" id="KAL3690324.1"/>
    </source>
</evidence>
<evidence type="ECO:0000313" key="2">
    <source>
        <dbReference type="Proteomes" id="UP001633002"/>
    </source>
</evidence>
<protein>
    <submittedName>
        <fullName evidence="1">Uncharacterized protein</fullName>
    </submittedName>
</protein>
<dbReference type="EMBL" id="JBJQOH010000004">
    <property type="protein sequence ID" value="KAL3690324.1"/>
    <property type="molecule type" value="Genomic_DNA"/>
</dbReference>